<keyword evidence="2" id="KW-1185">Reference proteome</keyword>
<dbReference type="Proteomes" id="UP000242146">
    <property type="component" value="Unassembled WGS sequence"/>
</dbReference>
<sequence length="296" mass="32757">MDMSYGDSRKAMATVVGALLHIACYYIKYRVERRYYEKRTSIPQQASVYVLGGQYLKSRANWQNSVLYSFGEVGLDLSMAMAALKNAYRHTPSVLGMKSIRQALEINAGPAILVTFDSEAQQKLALQQGVRTGHYQRLLPTRVLDDSPAHTLMTIHGLPLNTNEEHSLIALRQSVTSWLLSPDGPQWQLPADQSSCYSHVSGLTDQVDIRSVSSTASSDSFESGLTDPVDDNLDYARLWQPTAHDSIVAVDLRTGPSGEFESTCTVILRGHFEWHRSTLALDTIPGPLSCTVTHIV</sequence>
<dbReference type="EMBL" id="MCGT01000009">
    <property type="protein sequence ID" value="ORX56865.1"/>
    <property type="molecule type" value="Genomic_DNA"/>
</dbReference>
<comment type="caution">
    <text evidence="1">The sequence shown here is derived from an EMBL/GenBank/DDBJ whole genome shotgun (WGS) entry which is preliminary data.</text>
</comment>
<evidence type="ECO:0000313" key="1">
    <source>
        <dbReference type="EMBL" id="ORX56865.1"/>
    </source>
</evidence>
<protein>
    <submittedName>
        <fullName evidence="1">Uncharacterized protein</fullName>
    </submittedName>
</protein>
<organism evidence="1 2">
    <name type="scientific">Hesseltinella vesiculosa</name>
    <dbReference type="NCBI Taxonomy" id="101127"/>
    <lineage>
        <taxon>Eukaryota</taxon>
        <taxon>Fungi</taxon>
        <taxon>Fungi incertae sedis</taxon>
        <taxon>Mucoromycota</taxon>
        <taxon>Mucoromycotina</taxon>
        <taxon>Mucoromycetes</taxon>
        <taxon>Mucorales</taxon>
        <taxon>Cunninghamellaceae</taxon>
        <taxon>Hesseltinella</taxon>
    </lineage>
</organism>
<evidence type="ECO:0000313" key="2">
    <source>
        <dbReference type="Proteomes" id="UP000242146"/>
    </source>
</evidence>
<proteinExistence type="predicted"/>
<gene>
    <name evidence="1" type="ORF">DM01DRAFT_334140</name>
</gene>
<accession>A0A1X2GLX3</accession>
<name>A0A1X2GLX3_9FUNG</name>
<reference evidence="1 2" key="1">
    <citation type="submission" date="2016-07" db="EMBL/GenBank/DDBJ databases">
        <title>Pervasive Adenine N6-methylation of Active Genes in Fungi.</title>
        <authorList>
            <consortium name="DOE Joint Genome Institute"/>
            <person name="Mondo S.J."/>
            <person name="Dannebaum R.O."/>
            <person name="Kuo R.C."/>
            <person name="Labutti K."/>
            <person name="Haridas S."/>
            <person name="Kuo A."/>
            <person name="Salamov A."/>
            <person name="Ahrendt S.R."/>
            <person name="Lipzen A."/>
            <person name="Sullivan W."/>
            <person name="Andreopoulos W.B."/>
            <person name="Clum A."/>
            <person name="Lindquist E."/>
            <person name="Daum C."/>
            <person name="Ramamoorthy G.K."/>
            <person name="Gryganskyi A."/>
            <person name="Culley D."/>
            <person name="Magnuson J.K."/>
            <person name="James T.Y."/>
            <person name="O'Malley M.A."/>
            <person name="Stajich J.E."/>
            <person name="Spatafora J.W."/>
            <person name="Visel A."/>
            <person name="Grigoriev I.V."/>
        </authorList>
    </citation>
    <scope>NUCLEOTIDE SEQUENCE [LARGE SCALE GENOMIC DNA]</scope>
    <source>
        <strain evidence="1 2">NRRL 3301</strain>
    </source>
</reference>
<dbReference type="AlphaFoldDB" id="A0A1X2GLX3"/>